<evidence type="ECO:0000256" key="5">
    <source>
        <dbReference type="ARBA" id="ARBA00022801"/>
    </source>
</evidence>
<dbReference type="GO" id="GO:0004190">
    <property type="term" value="F:aspartic-type endopeptidase activity"/>
    <property type="evidence" value="ECO:0007669"/>
    <property type="project" value="UniProtKB-KW"/>
</dbReference>
<evidence type="ECO:0000256" key="3">
    <source>
        <dbReference type="ARBA" id="ARBA00022729"/>
    </source>
</evidence>
<reference evidence="10" key="1">
    <citation type="journal article" date="2020" name="Stud. Mycol.">
        <title>101 Dothideomycetes genomes: a test case for predicting lifestyles and emergence of pathogens.</title>
        <authorList>
            <person name="Haridas S."/>
            <person name="Albert R."/>
            <person name="Binder M."/>
            <person name="Bloem J."/>
            <person name="Labutti K."/>
            <person name="Salamov A."/>
            <person name="Andreopoulos B."/>
            <person name="Baker S."/>
            <person name="Barry K."/>
            <person name="Bills G."/>
            <person name="Bluhm B."/>
            <person name="Cannon C."/>
            <person name="Castanera R."/>
            <person name="Culley D."/>
            <person name="Daum C."/>
            <person name="Ezra D."/>
            <person name="Gonzalez J."/>
            <person name="Henrissat B."/>
            <person name="Kuo A."/>
            <person name="Liang C."/>
            <person name="Lipzen A."/>
            <person name="Lutzoni F."/>
            <person name="Magnuson J."/>
            <person name="Mondo S."/>
            <person name="Nolan M."/>
            <person name="Ohm R."/>
            <person name="Pangilinan J."/>
            <person name="Park H.-J."/>
            <person name="Ramirez L."/>
            <person name="Alfaro M."/>
            <person name="Sun H."/>
            <person name="Tritt A."/>
            <person name="Yoshinaga Y."/>
            <person name="Zwiers L.-H."/>
            <person name="Turgeon B."/>
            <person name="Goodwin S."/>
            <person name="Spatafora J."/>
            <person name="Crous P."/>
            <person name="Grigoriev I."/>
        </authorList>
    </citation>
    <scope>NUCLEOTIDE SEQUENCE</scope>
    <source>
        <strain evidence="10">CBS 269.34</strain>
    </source>
</reference>
<evidence type="ECO:0000259" key="9">
    <source>
        <dbReference type="PROSITE" id="PS51767"/>
    </source>
</evidence>
<dbReference type="EMBL" id="MU004190">
    <property type="protein sequence ID" value="KAF2494423.1"/>
    <property type="molecule type" value="Genomic_DNA"/>
</dbReference>
<feature type="chain" id="PRO_5025406178" evidence="8">
    <location>
        <begin position="21"/>
        <end position="506"/>
    </location>
</feature>
<organism evidence="10 11">
    <name type="scientific">Lophium mytilinum</name>
    <dbReference type="NCBI Taxonomy" id="390894"/>
    <lineage>
        <taxon>Eukaryota</taxon>
        <taxon>Fungi</taxon>
        <taxon>Dikarya</taxon>
        <taxon>Ascomycota</taxon>
        <taxon>Pezizomycotina</taxon>
        <taxon>Dothideomycetes</taxon>
        <taxon>Pleosporomycetidae</taxon>
        <taxon>Mytilinidiales</taxon>
        <taxon>Mytilinidiaceae</taxon>
        <taxon>Lophium</taxon>
    </lineage>
</organism>
<dbReference type="CDD" id="cd05474">
    <property type="entry name" value="SAP_like"/>
    <property type="match status" value="1"/>
</dbReference>
<dbReference type="PROSITE" id="PS51767">
    <property type="entry name" value="PEPTIDASE_A1"/>
    <property type="match status" value="1"/>
</dbReference>
<evidence type="ECO:0000256" key="1">
    <source>
        <dbReference type="ARBA" id="ARBA00007447"/>
    </source>
</evidence>
<dbReference type="OrthoDB" id="771136at2759"/>
<evidence type="ECO:0000256" key="2">
    <source>
        <dbReference type="ARBA" id="ARBA00022670"/>
    </source>
</evidence>
<dbReference type="InterPro" id="IPR021109">
    <property type="entry name" value="Peptidase_aspartic_dom_sf"/>
</dbReference>
<evidence type="ECO:0000256" key="8">
    <source>
        <dbReference type="SAM" id="SignalP"/>
    </source>
</evidence>
<name>A0A6A6QRP3_9PEZI</name>
<evidence type="ECO:0000256" key="4">
    <source>
        <dbReference type="ARBA" id="ARBA00022750"/>
    </source>
</evidence>
<evidence type="ECO:0000313" key="10">
    <source>
        <dbReference type="EMBL" id="KAF2494423.1"/>
    </source>
</evidence>
<protein>
    <submittedName>
        <fullName evidence="10">Acid protease</fullName>
    </submittedName>
</protein>
<dbReference type="Proteomes" id="UP000799750">
    <property type="component" value="Unassembled WGS sequence"/>
</dbReference>
<keyword evidence="2 10" id="KW-0645">Protease</keyword>
<dbReference type="GO" id="GO:0006508">
    <property type="term" value="P:proteolysis"/>
    <property type="evidence" value="ECO:0007669"/>
    <property type="project" value="UniProtKB-KW"/>
</dbReference>
<dbReference type="Pfam" id="PF00026">
    <property type="entry name" value="Asp"/>
    <property type="match status" value="1"/>
</dbReference>
<dbReference type="InterPro" id="IPR033121">
    <property type="entry name" value="PEPTIDASE_A1"/>
</dbReference>
<dbReference type="PANTHER" id="PTHR47966:SF65">
    <property type="entry name" value="ASPARTIC-TYPE ENDOPEPTIDASE"/>
    <property type="match status" value="1"/>
</dbReference>
<feature type="active site" evidence="6">
    <location>
        <position position="83"/>
    </location>
</feature>
<evidence type="ECO:0000256" key="6">
    <source>
        <dbReference type="PIRSR" id="PIRSR601461-1"/>
    </source>
</evidence>
<dbReference type="InterPro" id="IPR001461">
    <property type="entry name" value="Aspartic_peptidase_A1"/>
</dbReference>
<evidence type="ECO:0000313" key="11">
    <source>
        <dbReference type="Proteomes" id="UP000799750"/>
    </source>
</evidence>
<accession>A0A6A6QRP3</accession>
<dbReference type="SUPFAM" id="SSF50630">
    <property type="entry name" value="Acid proteases"/>
    <property type="match status" value="1"/>
</dbReference>
<feature type="active site" evidence="6">
    <location>
        <position position="276"/>
    </location>
</feature>
<feature type="region of interest" description="Disordered" evidence="7">
    <location>
        <begin position="411"/>
        <end position="506"/>
    </location>
</feature>
<dbReference type="InterPro" id="IPR033876">
    <property type="entry name" value="SAP-like"/>
</dbReference>
<comment type="similarity">
    <text evidence="1">Belongs to the peptidase A1 family.</text>
</comment>
<dbReference type="PANTHER" id="PTHR47966">
    <property type="entry name" value="BETA-SITE APP-CLEAVING ENZYME, ISOFORM A-RELATED"/>
    <property type="match status" value="1"/>
</dbReference>
<evidence type="ECO:0000256" key="7">
    <source>
        <dbReference type="SAM" id="MobiDB-lite"/>
    </source>
</evidence>
<feature type="signal peptide" evidence="8">
    <location>
        <begin position="1"/>
        <end position="20"/>
    </location>
</feature>
<dbReference type="AlphaFoldDB" id="A0A6A6QRP3"/>
<dbReference type="PRINTS" id="PR00792">
    <property type="entry name" value="PEPSIN"/>
</dbReference>
<keyword evidence="3 8" id="KW-0732">Signal</keyword>
<feature type="domain" description="Peptidase A1" evidence="9">
    <location>
        <begin position="65"/>
        <end position="382"/>
    </location>
</feature>
<sequence length="506" mass="51453">MLSTLLTLCLSLAPLSSASALPNTKRGSGILALSVAAVNTTQLLPSKHKRQDAVALANVQTGTRYVVTFSIGTPPQPVSVSIDTGSSDTWVDPDCSTAGPQSSIDLCNSYPVYTVDLSSTAEDTGESTTLSYGKGSADVEYYTDNFLLGGATVIAQQFAVASDSTDMPTGLMGVGPGIELTGYPTIIDQLADQGITNSRAFSLDLRSVNAPAGAIIFGGIDTKKYKGSLEKCPIIPAEDAPDDFDRYWINMDAVGITKPGDSPKTYPASSTPVFLDSGGTLSRLPTPIYNAVAADFPGATLDTGGSGLYIVDCSVADLPGTVDFTFGATIINIPYHEFIWFINPTLCVIGLLPEDDAPVLGDSFLRGAYVVYDQDNQNLLLANTDDCGSELVAIEKGPDAVPSVTGACAASTSSSSTSSSTTSSSPTSSTSSLSISTTTSSSSSASLSSSASSSSSSSATSGTSTTASSTASSSSTSSSSASSSSSSVASSSSSSTTTSSSKYNSV</sequence>
<dbReference type="Gene3D" id="2.40.70.10">
    <property type="entry name" value="Acid Proteases"/>
    <property type="match status" value="2"/>
</dbReference>
<keyword evidence="11" id="KW-1185">Reference proteome</keyword>
<gene>
    <name evidence="10" type="ORF">BU16DRAFT_510870</name>
</gene>
<keyword evidence="4" id="KW-0064">Aspartyl protease</keyword>
<proteinExistence type="inferred from homology"/>
<keyword evidence="5" id="KW-0378">Hydrolase</keyword>